<dbReference type="InterPro" id="IPR014036">
    <property type="entry name" value="DeoR-like_C"/>
</dbReference>
<accession>A0ABV5VY59</accession>
<name>A0ABV5VY59_9BACL</name>
<dbReference type="SMART" id="SM00420">
    <property type="entry name" value="HTH_DEOR"/>
    <property type="match status" value="1"/>
</dbReference>
<dbReference type="PROSITE" id="PS51000">
    <property type="entry name" value="HTH_DEOR_2"/>
    <property type="match status" value="1"/>
</dbReference>
<dbReference type="EMBL" id="JBHMAG010000012">
    <property type="protein sequence ID" value="MFB9753146.1"/>
    <property type="molecule type" value="Genomic_DNA"/>
</dbReference>
<dbReference type="GO" id="GO:0003677">
    <property type="term" value="F:DNA binding"/>
    <property type="evidence" value="ECO:0007669"/>
    <property type="project" value="UniProtKB-KW"/>
</dbReference>
<evidence type="ECO:0000259" key="4">
    <source>
        <dbReference type="PROSITE" id="PS51000"/>
    </source>
</evidence>
<dbReference type="PRINTS" id="PR00037">
    <property type="entry name" value="HTHLACR"/>
</dbReference>
<keyword evidence="6" id="KW-1185">Reference proteome</keyword>
<proteinExistence type="predicted"/>
<dbReference type="Pfam" id="PF08220">
    <property type="entry name" value="HTH_DeoR"/>
    <property type="match status" value="1"/>
</dbReference>
<keyword evidence="3" id="KW-0804">Transcription</keyword>
<dbReference type="InterPro" id="IPR001034">
    <property type="entry name" value="DeoR_HTH"/>
</dbReference>
<dbReference type="InterPro" id="IPR036390">
    <property type="entry name" value="WH_DNA-bd_sf"/>
</dbReference>
<dbReference type="InterPro" id="IPR037171">
    <property type="entry name" value="NagB/RpiA_transferase-like"/>
</dbReference>
<sequence length="255" mass="27619">MLPVQRKQTIMDHLGQHGAVSIAGLSELLNVSEMTVRRDLKLLEEEGRIRRTHGGAVYHTAAAEPPFEEKKDRHLDVKHRLARYAAEHFVKPDSVILMEGGTTVTCMAGFLHHVGGLTVVTNGLNTLDALKGHAPATSVVCCGGMLRDRSYTFVGPLAEQFFQGIHAHCAFFSASGLTIGQGFADPNMLEVQVKKAMGRAAQTRIMLIDSSKFGNLALLTTFAVHEIDVVVTDRAAPADLLGQLREAGVDVRLAD</sequence>
<dbReference type="SMART" id="SM01134">
    <property type="entry name" value="DeoRC"/>
    <property type="match status" value="1"/>
</dbReference>
<dbReference type="InterPro" id="IPR050313">
    <property type="entry name" value="Carb_Metab_HTH_regulators"/>
</dbReference>
<dbReference type="Pfam" id="PF00455">
    <property type="entry name" value="DeoRC"/>
    <property type="match status" value="1"/>
</dbReference>
<protein>
    <submittedName>
        <fullName evidence="5">DeoR/GlpR family DNA-binding transcription regulator</fullName>
    </submittedName>
</protein>
<gene>
    <name evidence="5" type="ORF">ACFFNY_16390</name>
</gene>
<evidence type="ECO:0000313" key="6">
    <source>
        <dbReference type="Proteomes" id="UP001589619"/>
    </source>
</evidence>
<dbReference type="InterPro" id="IPR018356">
    <property type="entry name" value="Tscrpt_reg_HTH_DeoR_CS"/>
</dbReference>
<evidence type="ECO:0000256" key="3">
    <source>
        <dbReference type="ARBA" id="ARBA00023163"/>
    </source>
</evidence>
<feature type="domain" description="HTH deoR-type" evidence="4">
    <location>
        <begin position="3"/>
        <end position="58"/>
    </location>
</feature>
<keyword evidence="2 5" id="KW-0238">DNA-binding</keyword>
<dbReference type="PANTHER" id="PTHR30363">
    <property type="entry name" value="HTH-TYPE TRANSCRIPTIONAL REGULATOR SRLR-RELATED"/>
    <property type="match status" value="1"/>
</dbReference>
<organism evidence="5 6">
    <name type="scientific">Paenibacillus hodogayensis</name>
    <dbReference type="NCBI Taxonomy" id="279208"/>
    <lineage>
        <taxon>Bacteria</taxon>
        <taxon>Bacillati</taxon>
        <taxon>Bacillota</taxon>
        <taxon>Bacilli</taxon>
        <taxon>Bacillales</taxon>
        <taxon>Paenibacillaceae</taxon>
        <taxon>Paenibacillus</taxon>
    </lineage>
</organism>
<keyword evidence="1" id="KW-0805">Transcription regulation</keyword>
<dbReference type="PROSITE" id="PS00894">
    <property type="entry name" value="HTH_DEOR_1"/>
    <property type="match status" value="1"/>
</dbReference>
<dbReference type="SUPFAM" id="SSF46785">
    <property type="entry name" value="Winged helix' DNA-binding domain"/>
    <property type="match status" value="1"/>
</dbReference>
<evidence type="ECO:0000256" key="2">
    <source>
        <dbReference type="ARBA" id="ARBA00023125"/>
    </source>
</evidence>
<reference evidence="5 6" key="1">
    <citation type="submission" date="2024-09" db="EMBL/GenBank/DDBJ databases">
        <authorList>
            <person name="Sun Q."/>
            <person name="Mori K."/>
        </authorList>
    </citation>
    <scope>NUCLEOTIDE SEQUENCE [LARGE SCALE GENOMIC DNA]</scope>
    <source>
        <strain evidence="5 6">JCM 12520</strain>
    </source>
</reference>
<dbReference type="Gene3D" id="1.10.10.10">
    <property type="entry name" value="Winged helix-like DNA-binding domain superfamily/Winged helix DNA-binding domain"/>
    <property type="match status" value="1"/>
</dbReference>
<evidence type="ECO:0000256" key="1">
    <source>
        <dbReference type="ARBA" id="ARBA00023015"/>
    </source>
</evidence>
<evidence type="ECO:0000313" key="5">
    <source>
        <dbReference type="EMBL" id="MFB9753146.1"/>
    </source>
</evidence>
<dbReference type="PANTHER" id="PTHR30363:SF44">
    <property type="entry name" value="AGA OPERON TRANSCRIPTIONAL REPRESSOR-RELATED"/>
    <property type="match status" value="1"/>
</dbReference>
<dbReference type="RefSeq" id="WP_344902228.1">
    <property type="nucleotide sequence ID" value="NZ_BAAAYO010000001.1"/>
</dbReference>
<dbReference type="Proteomes" id="UP001589619">
    <property type="component" value="Unassembled WGS sequence"/>
</dbReference>
<comment type="caution">
    <text evidence="5">The sequence shown here is derived from an EMBL/GenBank/DDBJ whole genome shotgun (WGS) entry which is preliminary data.</text>
</comment>
<dbReference type="InterPro" id="IPR036388">
    <property type="entry name" value="WH-like_DNA-bd_sf"/>
</dbReference>
<dbReference type="SUPFAM" id="SSF100950">
    <property type="entry name" value="NagB/RpiA/CoA transferase-like"/>
    <property type="match status" value="1"/>
</dbReference>